<dbReference type="EMBL" id="KZ857513">
    <property type="protein sequence ID" value="RDX41427.1"/>
    <property type="molecule type" value="Genomic_DNA"/>
</dbReference>
<gene>
    <name evidence="1" type="ORF">OH76DRAFT_1327926</name>
</gene>
<sequence length="79" mass="8509">VYDLLTSNGGLYIKIGQAFANNAALLPRPMQEKFAKLFDDAPQVPYSTVERVFKAEFGRAPAGPDGVFAIFEEQAAASA</sequence>
<accession>A0A371CME4</accession>
<feature type="non-terminal residue" evidence="1">
    <location>
        <position position="1"/>
    </location>
</feature>
<name>A0A371CME4_9APHY</name>
<protein>
    <submittedName>
        <fullName evidence="1">Uncharacterized protein</fullName>
    </submittedName>
</protein>
<organism evidence="1 2">
    <name type="scientific">Lentinus brumalis</name>
    <dbReference type="NCBI Taxonomy" id="2498619"/>
    <lineage>
        <taxon>Eukaryota</taxon>
        <taxon>Fungi</taxon>
        <taxon>Dikarya</taxon>
        <taxon>Basidiomycota</taxon>
        <taxon>Agaricomycotina</taxon>
        <taxon>Agaricomycetes</taxon>
        <taxon>Polyporales</taxon>
        <taxon>Polyporaceae</taxon>
        <taxon>Lentinus</taxon>
    </lineage>
</organism>
<reference evidence="1 2" key="1">
    <citation type="journal article" date="2018" name="Biotechnol. Biofuels">
        <title>Integrative visual omics of the white-rot fungus Polyporus brumalis exposes the biotechnological potential of its oxidative enzymes for delignifying raw plant biomass.</title>
        <authorList>
            <person name="Miyauchi S."/>
            <person name="Rancon A."/>
            <person name="Drula E."/>
            <person name="Hage H."/>
            <person name="Chaduli D."/>
            <person name="Favel A."/>
            <person name="Grisel S."/>
            <person name="Henrissat B."/>
            <person name="Herpoel-Gimbert I."/>
            <person name="Ruiz-Duenas F.J."/>
            <person name="Chevret D."/>
            <person name="Hainaut M."/>
            <person name="Lin J."/>
            <person name="Wang M."/>
            <person name="Pangilinan J."/>
            <person name="Lipzen A."/>
            <person name="Lesage-Meessen L."/>
            <person name="Navarro D."/>
            <person name="Riley R."/>
            <person name="Grigoriev I.V."/>
            <person name="Zhou S."/>
            <person name="Raouche S."/>
            <person name="Rosso M.N."/>
        </authorList>
    </citation>
    <scope>NUCLEOTIDE SEQUENCE [LARGE SCALE GENOMIC DNA]</scope>
    <source>
        <strain evidence="1 2">BRFM 1820</strain>
    </source>
</reference>
<feature type="non-terminal residue" evidence="1">
    <location>
        <position position="79"/>
    </location>
</feature>
<evidence type="ECO:0000313" key="1">
    <source>
        <dbReference type="EMBL" id="RDX41427.1"/>
    </source>
</evidence>
<dbReference type="OrthoDB" id="427480at2759"/>
<dbReference type="AlphaFoldDB" id="A0A371CME4"/>
<keyword evidence="2" id="KW-1185">Reference proteome</keyword>
<dbReference type="STRING" id="139420.A0A371CME4"/>
<dbReference type="PANTHER" id="PTHR43173:SF37">
    <property type="entry name" value="ABC1 FAMILY PROTEIN C10F6.14C"/>
    <property type="match status" value="1"/>
</dbReference>
<dbReference type="InterPro" id="IPR051130">
    <property type="entry name" value="Mito_struct-func_regulator"/>
</dbReference>
<proteinExistence type="predicted"/>
<dbReference type="PANTHER" id="PTHR43173">
    <property type="entry name" value="ABC1 FAMILY PROTEIN"/>
    <property type="match status" value="1"/>
</dbReference>
<evidence type="ECO:0000313" key="2">
    <source>
        <dbReference type="Proteomes" id="UP000256964"/>
    </source>
</evidence>
<dbReference type="Proteomes" id="UP000256964">
    <property type="component" value="Unassembled WGS sequence"/>
</dbReference>